<keyword evidence="5" id="KW-1185">Reference proteome</keyword>
<comment type="caution">
    <text evidence="4">The sequence shown here is derived from an EMBL/GenBank/DDBJ whole genome shotgun (WGS) entry which is preliminary data.</text>
</comment>
<feature type="domain" description="N-acetyltransferase" evidence="3">
    <location>
        <begin position="1"/>
        <end position="144"/>
    </location>
</feature>
<dbReference type="PANTHER" id="PTHR43877:SF2">
    <property type="entry name" value="AMINOALKYLPHOSPHONATE N-ACETYLTRANSFERASE-RELATED"/>
    <property type="match status" value="1"/>
</dbReference>
<dbReference type="Proteomes" id="UP001595453">
    <property type="component" value="Unassembled WGS sequence"/>
</dbReference>
<dbReference type="PANTHER" id="PTHR43877">
    <property type="entry name" value="AMINOALKYLPHOSPHONATE N-ACETYLTRANSFERASE-RELATED-RELATED"/>
    <property type="match status" value="1"/>
</dbReference>
<dbReference type="EC" id="2.3.1.-" evidence="4"/>
<protein>
    <submittedName>
        <fullName evidence="4">GNAT family N-acetyltransferase</fullName>
        <ecNumber evidence="4">2.3.1.-</ecNumber>
    </submittedName>
</protein>
<dbReference type="InterPro" id="IPR016181">
    <property type="entry name" value="Acyl_CoA_acyltransferase"/>
</dbReference>
<gene>
    <name evidence="4" type="ORF">ACFOEE_17900</name>
</gene>
<dbReference type="EMBL" id="JBHRSD010000039">
    <property type="protein sequence ID" value="MFC3034384.1"/>
    <property type="molecule type" value="Genomic_DNA"/>
</dbReference>
<evidence type="ECO:0000256" key="2">
    <source>
        <dbReference type="ARBA" id="ARBA00023315"/>
    </source>
</evidence>
<proteinExistence type="predicted"/>
<dbReference type="PROSITE" id="PS51186">
    <property type="entry name" value="GNAT"/>
    <property type="match status" value="1"/>
</dbReference>
<dbReference type="CDD" id="cd04301">
    <property type="entry name" value="NAT_SF"/>
    <property type="match status" value="1"/>
</dbReference>
<reference evidence="5" key="1">
    <citation type="journal article" date="2019" name="Int. J. Syst. Evol. Microbiol.">
        <title>The Global Catalogue of Microorganisms (GCM) 10K type strain sequencing project: providing services to taxonomists for standard genome sequencing and annotation.</title>
        <authorList>
            <consortium name="The Broad Institute Genomics Platform"/>
            <consortium name="The Broad Institute Genome Sequencing Center for Infectious Disease"/>
            <person name="Wu L."/>
            <person name="Ma J."/>
        </authorList>
    </citation>
    <scope>NUCLEOTIDE SEQUENCE [LARGE SCALE GENOMIC DNA]</scope>
    <source>
        <strain evidence="5">KCTC 42730</strain>
    </source>
</reference>
<dbReference type="SUPFAM" id="SSF55729">
    <property type="entry name" value="Acyl-CoA N-acyltransferases (Nat)"/>
    <property type="match status" value="1"/>
</dbReference>
<organism evidence="4 5">
    <name type="scientific">Pseudoalteromonas fenneropenaei</name>
    <dbReference type="NCBI Taxonomy" id="1737459"/>
    <lineage>
        <taxon>Bacteria</taxon>
        <taxon>Pseudomonadati</taxon>
        <taxon>Pseudomonadota</taxon>
        <taxon>Gammaproteobacteria</taxon>
        <taxon>Alteromonadales</taxon>
        <taxon>Pseudoalteromonadaceae</taxon>
        <taxon>Pseudoalteromonas</taxon>
    </lineage>
</organism>
<dbReference type="RefSeq" id="WP_377127571.1">
    <property type="nucleotide sequence ID" value="NZ_JBHRSD010000039.1"/>
</dbReference>
<evidence type="ECO:0000313" key="4">
    <source>
        <dbReference type="EMBL" id="MFC3034384.1"/>
    </source>
</evidence>
<evidence type="ECO:0000313" key="5">
    <source>
        <dbReference type="Proteomes" id="UP001595453"/>
    </source>
</evidence>
<dbReference type="InterPro" id="IPR050832">
    <property type="entry name" value="Bact_Acetyltransf"/>
</dbReference>
<name>A0ABV7CNZ4_9GAMM</name>
<keyword evidence="2 4" id="KW-0012">Acyltransferase</keyword>
<evidence type="ECO:0000256" key="1">
    <source>
        <dbReference type="ARBA" id="ARBA00022679"/>
    </source>
</evidence>
<sequence>MSKPLADLHFELLESEHSEVASALSQQLVAFNRAHWDVKTREPLGATYKNAQGQLIAGVSGYTFGNWLHIERLWVADSLRGQGLGAKLLASIEAAALQRGCQYALLDTLEFQAKDFYLRAGYEVQWVQQHYPKTGSKYFMSKTL</sequence>
<dbReference type="Gene3D" id="3.40.630.30">
    <property type="match status" value="1"/>
</dbReference>
<dbReference type="GO" id="GO:0016746">
    <property type="term" value="F:acyltransferase activity"/>
    <property type="evidence" value="ECO:0007669"/>
    <property type="project" value="UniProtKB-KW"/>
</dbReference>
<evidence type="ECO:0000259" key="3">
    <source>
        <dbReference type="PROSITE" id="PS51186"/>
    </source>
</evidence>
<accession>A0ABV7CNZ4</accession>
<keyword evidence="1 4" id="KW-0808">Transferase</keyword>
<dbReference type="InterPro" id="IPR000182">
    <property type="entry name" value="GNAT_dom"/>
</dbReference>
<dbReference type="Pfam" id="PF00583">
    <property type="entry name" value="Acetyltransf_1"/>
    <property type="match status" value="1"/>
</dbReference>